<dbReference type="Proteomes" id="UP000306196">
    <property type="component" value="Unassembled WGS sequence"/>
</dbReference>
<sequence length="313" mass="34626">MNAAFAHVLLCSTMLFRLAPLLCAFAACFVHLSCKGGDEVGKDNYRPSSVWIVEKDGKHLYLGGTIHLLRKKDHPLPTVFDRAYADSSKMVFELPPDSDGDPKAVQMMQKLGAYGPDDALAKHVSSSTMALLESWLKKHQQPVEVFSTMRPWMLALTIAATEYQQIGAEPGYGVDQHFEERAKRDGKVAEGLETVEFQLNIFAGLSAELQEELLLQTLSEAEAIGKDFEELLAAWRVGDADKLQQFLFRDADKYPDLMEAFLTRRNKAWVEPVMGHLKGEGTAFVLVGAGHLGGENGLIDLLIKEGCTVTQLQ</sequence>
<evidence type="ECO:0000256" key="1">
    <source>
        <dbReference type="SAM" id="SignalP"/>
    </source>
</evidence>
<comment type="caution">
    <text evidence="2">The sequence shown here is derived from an EMBL/GenBank/DDBJ whole genome shotgun (WGS) entry which is preliminary data.</text>
</comment>
<name>A0A5R8KAK1_9BACT</name>
<keyword evidence="1" id="KW-0732">Signal</keyword>
<dbReference type="AlphaFoldDB" id="A0A5R8KAK1"/>
<dbReference type="PANTHER" id="PTHR40590">
    <property type="entry name" value="CYTOPLASMIC PROTEIN-RELATED"/>
    <property type="match status" value="1"/>
</dbReference>
<evidence type="ECO:0000313" key="2">
    <source>
        <dbReference type="EMBL" id="TLD69333.1"/>
    </source>
</evidence>
<dbReference type="EMBL" id="VAUV01000014">
    <property type="protein sequence ID" value="TLD69333.1"/>
    <property type="molecule type" value="Genomic_DNA"/>
</dbReference>
<gene>
    <name evidence="2" type="ORF">FEM03_18360</name>
</gene>
<dbReference type="PANTHER" id="PTHR40590:SF1">
    <property type="entry name" value="CYTOPLASMIC PROTEIN"/>
    <property type="match status" value="1"/>
</dbReference>
<feature type="signal peptide" evidence="1">
    <location>
        <begin position="1"/>
        <end position="26"/>
    </location>
</feature>
<feature type="chain" id="PRO_5024371342" evidence="1">
    <location>
        <begin position="27"/>
        <end position="313"/>
    </location>
</feature>
<dbReference type="OrthoDB" id="9798714at2"/>
<dbReference type="InterPro" id="IPR002816">
    <property type="entry name" value="TraB/PrgY/GumN_fam"/>
</dbReference>
<dbReference type="Pfam" id="PF01963">
    <property type="entry name" value="TraB_PrgY_gumN"/>
    <property type="match status" value="1"/>
</dbReference>
<keyword evidence="3" id="KW-1185">Reference proteome</keyword>
<dbReference type="InterPro" id="IPR047111">
    <property type="entry name" value="YbaP-like"/>
</dbReference>
<accession>A0A5R8KAK1</accession>
<dbReference type="CDD" id="cd14789">
    <property type="entry name" value="Tiki"/>
    <property type="match status" value="1"/>
</dbReference>
<evidence type="ECO:0000313" key="3">
    <source>
        <dbReference type="Proteomes" id="UP000306196"/>
    </source>
</evidence>
<reference evidence="2 3" key="1">
    <citation type="submission" date="2019-05" db="EMBL/GenBank/DDBJ databases">
        <title>Verrucobacter flavum gen. nov., sp. nov. a new member of the family Verrucomicrobiaceae.</title>
        <authorList>
            <person name="Szuroczki S."/>
            <person name="Abbaszade G."/>
            <person name="Szabo A."/>
            <person name="Felfoldi T."/>
            <person name="Schumann P."/>
            <person name="Boka K."/>
            <person name="Keki Z."/>
            <person name="Toumi M."/>
            <person name="Toth E."/>
        </authorList>
    </citation>
    <scope>NUCLEOTIDE SEQUENCE [LARGE SCALE GENOMIC DNA]</scope>
    <source>
        <strain evidence="2 3">MG-N-17</strain>
    </source>
</reference>
<organism evidence="2 3">
    <name type="scientific">Phragmitibacter flavus</name>
    <dbReference type="NCBI Taxonomy" id="2576071"/>
    <lineage>
        <taxon>Bacteria</taxon>
        <taxon>Pseudomonadati</taxon>
        <taxon>Verrucomicrobiota</taxon>
        <taxon>Verrucomicrobiia</taxon>
        <taxon>Verrucomicrobiales</taxon>
        <taxon>Verrucomicrobiaceae</taxon>
        <taxon>Phragmitibacter</taxon>
    </lineage>
</organism>
<proteinExistence type="predicted"/>
<protein>
    <submittedName>
        <fullName evidence="2">TraB/GumN family protein</fullName>
    </submittedName>
</protein>